<dbReference type="SUPFAM" id="SSF46785">
    <property type="entry name" value="Winged helix' DNA-binding domain"/>
    <property type="match status" value="1"/>
</dbReference>
<proteinExistence type="predicted"/>
<organism evidence="1 2">
    <name type="scientific">Arthrobacter parietis</name>
    <dbReference type="NCBI Taxonomy" id="271434"/>
    <lineage>
        <taxon>Bacteria</taxon>
        <taxon>Bacillati</taxon>
        <taxon>Actinomycetota</taxon>
        <taxon>Actinomycetes</taxon>
        <taxon>Micrococcales</taxon>
        <taxon>Micrococcaceae</taxon>
        <taxon>Arthrobacter</taxon>
    </lineage>
</organism>
<keyword evidence="2" id="KW-1185">Reference proteome</keyword>
<evidence type="ECO:0000313" key="2">
    <source>
        <dbReference type="Proteomes" id="UP001500974"/>
    </source>
</evidence>
<dbReference type="EMBL" id="BAAAON010000001">
    <property type="protein sequence ID" value="GAA2174867.1"/>
    <property type="molecule type" value="Genomic_DNA"/>
</dbReference>
<name>A0ABP5MLC7_9MICC</name>
<dbReference type="Gene3D" id="1.10.10.10">
    <property type="entry name" value="Winged helix-like DNA-binding domain superfamily/Winged helix DNA-binding domain"/>
    <property type="match status" value="1"/>
</dbReference>
<dbReference type="Gene3D" id="6.10.140.2180">
    <property type="match status" value="1"/>
</dbReference>
<accession>A0ABP5MLC7</accession>
<dbReference type="InterPro" id="IPR036388">
    <property type="entry name" value="WH-like_DNA-bd_sf"/>
</dbReference>
<dbReference type="RefSeq" id="WP_277359666.1">
    <property type="nucleotide sequence ID" value="NZ_BAAAON010000001.1"/>
</dbReference>
<protein>
    <submittedName>
        <fullName evidence="1">Helix-turn-helix domain-containing protein</fullName>
    </submittedName>
</protein>
<gene>
    <name evidence="1" type="ORF">GCM10009784_14960</name>
</gene>
<dbReference type="Pfam" id="PF12840">
    <property type="entry name" value="HTH_20"/>
    <property type="match status" value="1"/>
</dbReference>
<reference evidence="2" key="1">
    <citation type="journal article" date="2019" name="Int. J. Syst. Evol. Microbiol.">
        <title>The Global Catalogue of Microorganisms (GCM) 10K type strain sequencing project: providing services to taxonomists for standard genome sequencing and annotation.</title>
        <authorList>
            <consortium name="The Broad Institute Genomics Platform"/>
            <consortium name="The Broad Institute Genome Sequencing Center for Infectious Disease"/>
            <person name="Wu L."/>
            <person name="Ma J."/>
        </authorList>
    </citation>
    <scope>NUCLEOTIDE SEQUENCE [LARGE SCALE GENOMIC DNA]</scope>
    <source>
        <strain evidence="2">JCM 14917</strain>
    </source>
</reference>
<sequence length="183" mass="20287">MVTSAALLHPVRLRVVQALLTGDGLTTQQLHERLSDVPIATLYRHVGHLVTHGLIEVSDEQPVRGVTEKTYRVVEGLANPSAEELRALSPEELVTTFTMFTSGMTRDFSAYVDQGELDLVEDRVSFAQADFWATTAEVDAFFDIVMVALRELMTHEQGQGRTRRVLTTVLIPRPENAVPSDNA</sequence>
<dbReference type="InterPro" id="IPR036390">
    <property type="entry name" value="WH_DNA-bd_sf"/>
</dbReference>
<evidence type="ECO:0000313" key="1">
    <source>
        <dbReference type="EMBL" id="GAA2174867.1"/>
    </source>
</evidence>
<comment type="caution">
    <text evidence="1">The sequence shown here is derived from an EMBL/GenBank/DDBJ whole genome shotgun (WGS) entry which is preliminary data.</text>
</comment>
<dbReference type="Proteomes" id="UP001500974">
    <property type="component" value="Unassembled WGS sequence"/>
</dbReference>